<evidence type="ECO:0000256" key="1">
    <source>
        <dbReference type="SAM" id="MobiDB-lite"/>
    </source>
</evidence>
<evidence type="ECO:0000256" key="2">
    <source>
        <dbReference type="SAM" id="Phobius"/>
    </source>
</evidence>
<sequence length="237" mass="25324">MSRALLQDDGSGRIHAELAALARWSRQDAGEVTATFAPNPPWILTLPWLVLGLVLLVAAFPVNPQFFPVAAAIILVIFGGTALAAWLWARSQKTRVARHALLVGARRQVIPFATIDPARVAVSTRVRYLGRHFHSGGIRILQSQGATAIINGLNPDPGATSPHLPPSTVPSPFCEWGLAGEPAEVLAALEAAMVADGYPAHGLAQRAQSRTFTPPKAHPAQDLLLQRRALDPPLPQV</sequence>
<accession>A0A7L9IY93</accession>
<evidence type="ECO:0000313" key="4">
    <source>
        <dbReference type="Proteomes" id="UP000593998"/>
    </source>
</evidence>
<gene>
    <name evidence="3" type="ORF">IGS73_11010</name>
</gene>
<evidence type="ECO:0000313" key="3">
    <source>
        <dbReference type="EMBL" id="QOK21675.1"/>
    </source>
</evidence>
<feature type="transmembrane region" description="Helical" evidence="2">
    <location>
        <begin position="66"/>
        <end position="89"/>
    </location>
</feature>
<feature type="region of interest" description="Disordered" evidence="1">
    <location>
        <begin position="207"/>
        <end position="237"/>
    </location>
</feature>
<protein>
    <submittedName>
        <fullName evidence="3">Uncharacterized protein</fullName>
    </submittedName>
</protein>
<keyword evidence="2" id="KW-0472">Membrane</keyword>
<reference evidence="3 4" key="1">
    <citation type="submission" date="2020-10" db="EMBL/GenBank/DDBJ databases">
        <title>Janibacter indicus TT2 genome sequence.</title>
        <authorList>
            <person name="Lee K."/>
            <person name="Ganzorig M."/>
        </authorList>
    </citation>
    <scope>NUCLEOTIDE SEQUENCE [LARGE SCALE GENOMIC DNA]</scope>
    <source>
        <strain evidence="3 4">TT2</strain>
    </source>
</reference>
<keyword evidence="2" id="KW-1133">Transmembrane helix</keyword>
<keyword evidence="2" id="KW-0812">Transmembrane</keyword>
<proteinExistence type="predicted"/>
<name>A0A7L9IY93_9MICO</name>
<dbReference type="RefSeq" id="WP_192910446.1">
    <property type="nucleotide sequence ID" value="NZ_CP062789.1"/>
</dbReference>
<dbReference type="AlphaFoldDB" id="A0A7L9IY93"/>
<dbReference type="EMBL" id="CP062789">
    <property type="protein sequence ID" value="QOK21675.1"/>
    <property type="molecule type" value="Genomic_DNA"/>
</dbReference>
<feature type="transmembrane region" description="Helical" evidence="2">
    <location>
        <begin position="42"/>
        <end position="60"/>
    </location>
</feature>
<organism evidence="3 4">
    <name type="scientific">Janibacter indicus</name>
    <dbReference type="NCBI Taxonomy" id="857417"/>
    <lineage>
        <taxon>Bacteria</taxon>
        <taxon>Bacillati</taxon>
        <taxon>Actinomycetota</taxon>
        <taxon>Actinomycetes</taxon>
        <taxon>Micrococcales</taxon>
        <taxon>Intrasporangiaceae</taxon>
        <taxon>Janibacter</taxon>
    </lineage>
</organism>
<dbReference type="Proteomes" id="UP000593998">
    <property type="component" value="Chromosome"/>
</dbReference>